<dbReference type="Gene3D" id="1.10.10.10">
    <property type="entry name" value="Winged helix-like DNA-binding domain superfamily/Winged helix DNA-binding domain"/>
    <property type="match status" value="1"/>
</dbReference>
<dbReference type="InterPro" id="IPR036388">
    <property type="entry name" value="WH-like_DNA-bd_sf"/>
</dbReference>
<accession>A0AAD3CFU2</accession>
<evidence type="ECO:0000313" key="7">
    <source>
        <dbReference type="EMBL" id="GFH45068.1"/>
    </source>
</evidence>
<evidence type="ECO:0000259" key="6">
    <source>
        <dbReference type="SMART" id="SM00415"/>
    </source>
</evidence>
<dbReference type="EMBL" id="BLLK01000020">
    <property type="protein sequence ID" value="GFH45068.1"/>
    <property type="molecule type" value="Genomic_DNA"/>
</dbReference>
<evidence type="ECO:0000256" key="3">
    <source>
        <dbReference type="ARBA" id="ARBA00023242"/>
    </source>
</evidence>
<dbReference type="Proteomes" id="UP001054902">
    <property type="component" value="Unassembled WGS sequence"/>
</dbReference>
<dbReference type="FunFam" id="1.10.10.10:FF:000479">
    <property type="entry name" value="Predicted protein"/>
    <property type="match status" value="1"/>
</dbReference>
<evidence type="ECO:0000256" key="5">
    <source>
        <dbReference type="SAM" id="MobiDB-lite"/>
    </source>
</evidence>
<dbReference type="InterPro" id="IPR036390">
    <property type="entry name" value="WH_DNA-bd_sf"/>
</dbReference>
<sequence>MSTSISMTQDEEISAAAVLLASKLHVARNSNDDSSLQSNDSNSNLTSSVTKSHVVSLSSMDKLSACEKEDLKVNQCNEVFSVIPTGPAEPSRNPFHSFTRNNFSWEVAPNSLERKLGTNPTSVVDIASRENVEANPTRTKRFSFPEIIHDLLEDPAHADILRWLPGGKAFIILDTKRFTEELLSTHFKQAQYTSFTRRLGRWKFTRVPRGPFLGAYYHKLFRKGHKYLCKFMSCSGDSDIASLLKMQGYRNMQTSPKNHVSDSLIQMKMELEQLRSLRYKILQRQMQILKRLKQDASARSNMITDQSSSHNTVRNELILNSATTPRRAISKQGTPTLPHALNCQKQDAQKPKSYPV</sequence>
<gene>
    <name evidence="7" type="ORF">CTEN210_01542</name>
</gene>
<dbReference type="Pfam" id="PF00447">
    <property type="entry name" value="HSF_DNA-bind"/>
    <property type="match status" value="1"/>
</dbReference>
<dbReference type="PANTHER" id="PTHR10015:SF206">
    <property type="entry name" value="HSF-TYPE DNA-BINDING DOMAIN-CONTAINING PROTEIN"/>
    <property type="match status" value="1"/>
</dbReference>
<reference evidence="7 8" key="1">
    <citation type="journal article" date="2021" name="Sci. Rep.">
        <title>The genome of the diatom Chaetoceros tenuissimus carries an ancient integrated fragment of an extant virus.</title>
        <authorList>
            <person name="Hongo Y."/>
            <person name="Kimura K."/>
            <person name="Takaki Y."/>
            <person name="Yoshida Y."/>
            <person name="Baba S."/>
            <person name="Kobayashi G."/>
            <person name="Nagasaki K."/>
            <person name="Hano T."/>
            <person name="Tomaru Y."/>
        </authorList>
    </citation>
    <scope>NUCLEOTIDE SEQUENCE [LARGE SCALE GENOMIC DNA]</scope>
    <source>
        <strain evidence="7 8">NIES-3715</strain>
    </source>
</reference>
<feature type="domain" description="HSF-type DNA-binding" evidence="6">
    <location>
        <begin position="140"/>
        <end position="226"/>
    </location>
</feature>
<dbReference type="SMART" id="SM00415">
    <property type="entry name" value="HSF"/>
    <property type="match status" value="1"/>
</dbReference>
<evidence type="ECO:0000313" key="8">
    <source>
        <dbReference type="Proteomes" id="UP001054902"/>
    </source>
</evidence>
<dbReference type="SUPFAM" id="SSF46785">
    <property type="entry name" value="Winged helix' DNA-binding domain"/>
    <property type="match status" value="1"/>
</dbReference>
<name>A0AAD3CFU2_9STRA</name>
<dbReference type="GO" id="GO:0005634">
    <property type="term" value="C:nucleus"/>
    <property type="evidence" value="ECO:0007669"/>
    <property type="project" value="UniProtKB-SubCell"/>
</dbReference>
<dbReference type="GO" id="GO:0043565">
    <property type="term" value="F:sequence-specific DNA binding"/>
    <property type="evidence" value="ECO:0007669"/>
    <property type="project" value="InterPro"/>
</dbReference>
<keyword evidence="2" id="KW-0238">DNA-binding</keyword>
<organism evidence="7 8">
    <name type="scientific">Chaetoceros tenuissimus</name>
    <dbReference type="NCBI Taxonomy" id="426638"/>
    <lineage>
        <taxon>Eukaryota</taxon>
        <taxon>Sar</taxon>
        <taxon>Stramenopiles</taxon>
        <taxon>Ochrophyta</taxon>
        <taxon>Bacillariophyta</taxon>
        <taxon>Coscinodiscophyceae</taxon>
        <taxon>Chaetocerotophycidae</taxon>
        <taxon>Chaetocerotales</taxon>
        <taxon>Chaetocerotaceae</taxon>
        <taxon>Chaetoceros</taxon>
    </lineage>
</organism>
<keyword evidence="8" id="KW-1185">Reference proteome</keyword>
<proteinExistence type="inferred from homology"/>
<dbReference type="PANTHER" id="PTHR10015">
    <property type="entry name" value="HEAT SHOCK TRANSCRIPTION FACTOR"/>
    <property type="match status" value="1"/>
</dbReference>
<evidence type="ECO:0000256" key="1">
    <source>
        <dbReference type="ARBA" id="ARBA00004123"/>
    </source>
</evidence>
<dbReference type="AlphaFoldDB" id="A0AAD3CFU2"/>
<feature type="region of interest" description="Disordered" evidence="5">
    <location>
        <begin position="320"/>
        <end position="339"/>
    </location>
</feature>
<evidence type="ECO:0000256" key="4">
    <source>
        <dbReference type="RuleBase" id="RU004020"/>
    </source>
</evidence>
<dbReference type="GO" id="GO:0003700">
    <property type="term" value="F:DNA-binding transcription factor activity"/>
    <property type="evidence" value="ECO:0007669"/>
    <property type="project" value="InterPro"/>
</dbReference>
<evidence type="ECO:0000256" key="2">
    <source>
        <dbReference type="ARBA" id="ARBA00023125"/>
    </source>
</evidence>
<comment type="subcellular location">
    <subcellularLocation>
        <location evidence="1">Nucleus</location>
    </subcellularLocation>
</comment>
<comment type="similarity">
    <text evidence="4">Belongs to the HSF family.</text>
</comment>
<keyword evidence="3" id="KW-0539">Nucleus</keyword>
<protein>
    <recommendedName>
        <fullName evidence="6">HSF-type DNA-binding domain-containing protein</fullName>
    </recommendedName>
</protein>
<dbReference type="InterPro" id="IPR000232">
    <property type="entry name" value="HSF_DNA-bd"/>
</dbReference>
<comment type="caution">
    <text evidence="7">The sequence shown here is derived from an EMBL/GenBank/DDBJ whole genome shotgun (WGS) entry which is preliminary data.</text>
</comment>